<proteinExistence type="predicted"/>
<dbReference type="Proteomes" id="UP000784294">
    <property type="component" value="Unassembled WGS sequence"/>
</dbReference>
<protein>
    <submittedName>
        <fullName evidence="2">Uncharacterized protein</fullName>
    </submittedName>
</protein>
<feature type="region of interest" description="Disordered" evidence="1">
    <location>
        <begin position="22"/>
        <end position="54"/>
    </location>
</feature>
<reference evidence="2" key="1">
    <citation type="submission" date="2018-11" db="EMBL/GenBank/DDBJ databases">
        <authorList>
            <consortium name="Pathogen Informatics"/>
        </authorList>
    </citation>
    <scope>NUCLEOTIDE SEQUENCE</scope>
</reference>
<evidence type="ECO:0000313" key="3">
    <source>
        <dbReference type="Proteomes" id="UP000784294"/>
    </source>
</evidence>
<name>A0A448XRV6_9PLAT</name>
<evidence type="ECO:0000256" key="1">
    <source>
        <dbReference type="SAM" id="MobiDB-lite"/>
    </source>
</evidence>
<sequence length="54" mass="5753">MQRLVLNGPNKHPGALFVSYKLRGQQQAESSSNTDQGSGSSTGVMKRFLGASKT</sequence>
<feature type="compositionally biased region" description="Low complexity" evidence="1">
    <location>
        <begin position="30"/>
        <end position="43"/>
    </location>
</feature>
<comment type="caution">
    <text evidence="2">The sequence shown here is derived from an EMBL/GenBank/DDBJ whole genome shotgun (WGS) entry which is preliminary data.</text>
</comment>
<dbReference type="EMBL" id="CAAALY010281065">
    <property type="protein sequence ID" value="VEL43403.1"/>
    <property type="molecule type" value="Genomic_DNA"/>
</dbReference>
<organism evidence="2 3">
    <name type="scientific">Protopolystoma xenopodis</name>
    <dbReference type="NCBI Taxonomy" id="117903"/>
    <lineage>
        <taxon>Eukaryota</taxon>
        <taxon>Metazoa</taxon>
        <taxon>Spiralia</taxon>
        <taxon>Lophotrochozoa</taxon>
        <taxon>Platyhelminthes</taxon>
        <taxon>Monogenea</taxon>
        <taxon>Polyopisthocotylea</taxon>
        <taxon>Polystomatidea</taxon>
        <taxon>Polystomatidae</taxon>
        <taxon>Protopolystoma</taxon>
    </lineage>
</organism>
<gene>
    <name evidence="2" type="ORF">PXEA_LOCUS36843</name>
</gene>
<evidence type="ECO:0000313" key="2">
    <source>
        <dbReference type="EMBL" id="VEL43403.1"/>
    </source>
</evidence>
<dbReference type="AlphaFoldDB" id="A0A448XRV6"/>
<keyword evidence="3" id="KW-1185">Reference proteome</keyword>
<dbReference type="Gene3D" id="3.30.1490.180">
    <property type="entry name" value="RNA polymerase ii"/>
    <property type="match status" value="1"/>
</dbReference>
<accession>A0A448XRV6</accession>